<dbReference type="EMBL" id="NCSJ02000170">
    <property type="protein sequence ID" value="RFU28245.1"/>
    <property type="molecule type" value="Genomic_DNA"/>
</dbReference>
<proteinExistence type="inferred from homology"/>
<dbReference type="CDD" id="cd02947">
    <property type="entry name" value="TRX_family"/>
    <property type="match status" value="1"/>
</dbReference>
<feature type="non-terminal residue" evidence="4">
    <location>
        <position position="1"/>
    </location>
</feature>
<dbReference type="Gene3D" id="3.40.30.10">
    <property type="entry name" value="Glutaredoxin"/>
    <property type="match status" value="1"/>
</dbReference>
<name>A0A3E2H4D4_SCYLI</name>
<dbReference type="PRINTS" id="PR00421">
    <property type="entry name" value="THIOREDOXIN"/>
</dbReference>
<dbReference type="PROSITE" id="PS51352">
    <property type="entry name" value="THIOREDOXIN_2"/>
    <property type="match status" value="1"/>
</dbReference>
<feature type="domain" description="Thioredoxin" evidence="3">
    <location>
        <begin position="55"/>
        <end position="168"/>
    </location>
</feature>
<dbReference type="AlphaFoldDB" id="A0A3E2H4D4"/>
<dbReference type="OrthoDB" id="10263751at2759"/>
<feature type="non-terminal residue" evidence="4">
    <location>
        <position position="168"/>
    </location>
</feature>
<gene>
    <name evidence="4" type="ORF">B7463_g8078</name>
</gene>
<evidence type="ECO:0000313" key="5">
    <source>
        <dbReference type="Proteomes" id="UP000258309"/>
    </source>
</evidence>
<dbReference type="InterPro" id="IPR013766">
    <property type="entry name" value="Thioredoxin_domain"/>
</dbReference>
<dbReference type="SUPFAM" id="SSF52833">
    <property type="entry name" value="Thioredoxin-like"/>
    <property type="match status" value="1"/>
</dbReference>
<comment type="similarity">
    <text evidence="1">Belongs to the thioredoxin family.</text>
</comment>
<sequence>MSFFLRSTSKIIAPALRSTNLATTQTAIKSSSARPNNLVAVNRYNCNYPSSPFIRGFRSSAVNMGVTDIKTKAEFDAALKEHKVVVVDAFATWCGPCKIISPQVEKYSEEFANAYFIKIDVDELPDLAQELGIRAMPTFIFFKDGEKVSEVVGANPPAIKAAITTAVA</sequence>
<accession>A0A3E2H4D4</accession>
<dbReference type="GO" id="GO:0015035">
    <property type="term" value="F:protein-disulfide reductase activity"/>
    <property type="evidence" value="ECO:0007669"/>
    <property type="project" value="InterPro"/>
</dbReference>
<dbReference type="Pfam" id="PF00085">
    <property type="entry name" value="Thioredoxin"/>
    <property type="match status" value="1"/>
</dbReference>
<evidence type="ECO:0000259" key="3">
    <source>
        <dbReference type="PROSITE" id="PS51352"/>
    </source>
</evidence>
<dbReference type="Proteomes" id="UP000258309">
    <property type="component" value="Unassembled WGS sequence"/>
</dbReference>
<protein>
    <recommendedName>
        <fullName evidence="3">Thioredoxin domain-containing protein</fullName>
    </recommendedName>
</protein>
<keyword evidence="2" id="KW-1015">Disulfide bond</keyword>
<evidence type="ECO:0000313" key="4">
    <source>
        <dbReference type="EMBL" id="RFU28245.1"/>
    </source>
</evidence>
<evidence type="ECO:0000256" key="2">
    <source>
        <dbReference type="ARBA" id="ARBA00023157"/>
    </source>
</evidence>
<organism evidence="4 5">
    <name type="scientific">Scytalidium lignicola</name>
    <name type="common">Hyphomycete</name>
    <dbReference type="NCBI Taxonomy" id="5539"/>
    <lineage>
        <taxon>Eukaryota</taxon>
        <taxon>Fungi</taxon>
        <taxon>Dikarya</taxon>
        <taxon>Ascomycota</taxon>
        <taxon>Pezizomycotina</taxon>
        <taxon>Leotiomycetes</taxon>
        <taxon>Leotiomycetes incertae sedis</taxon>
        <taxon>Scytalidium</taxon>
    </lineage>
</organism>
<dbReference type="PANTHER" id="PTHR46115">
    <property type="entry name" value="THIOREDOXIN-LIKE PROTEIN 1"/>
    <property type="match status" value="1"/>
</dbReference>
<comment type="caution">
    <text evidence="4">The sequence shown here is derived from an EMBL/GenBank/DDBJ whole genome shotgun (WGS) entry which is preliminary data.</text>
</comment>
<dbReference type="STRING" id="5539.A0A3E2H4D4"/>
<keyword evidence="5" id="KW-1185">Reference proteome</keyword>
<dbReference type="FunFam" id="3.40.30.10:FF:000245">
    <property type="entry name" value="Thioredoxin"/>
    <property type="match status" value="1"/>
</dbReference>
<dbReference type="InterPro" id="IPR036249">
    <property type="entry name" value="Thioredoxin-like_sf"/>
</dbReference>
<dbReference type="OMA" id="CDIHSTP"/>
<reference evidence="4 5" key="1">
    <citation type="submission" date="2018-05" db="EMBL/GenBank/DDBJ databases">
        <title>Draft genome sequence of Scytalidium lignicola DSM 105466, a ubiquitous saprotrophic fungus.</title>
        <authorList>
            <person name="Buettner E."/>
            <person name="Gebauer A.M."/>
            <person name="Hofrichter M."/>
            <person name="Liers C."/>
            <person name="Kellner H."/>
        </authorList>
    </citation>
    <scope>NUCLEOTIDE SEQUENCE [LARGE SCALE GENOMIC DNA]</scope>
    <source>
        <strain evidence="4 5">DSM 105466</strain>
    </source>
</reference>
<dbReference type="NCBIfam" id="TIGR01068">
    <property type="entry name" value="thioredoxin"/>
    <property type="match status" value="1"/>
</dbReference>
<evidence type="ECO:0000256" key="1">
    <source>
        <dbReference type="ARBA" id="ARBA00008987"/>
    </source>
</evidence>
<dbReference type="InterPro" id="IPR005746">
    <property type="entry name" value="Thioredoxin"/>
</dbReference>